<keyword evidence="4" id="KW-0238">DNA-binding</keyword>
<dbReference type="NCBIfam" id="TIGR00229">
    <property type="entry name" value="sensory_box"/>
    <property type="match status" value="1"/>
</dbReference>
<dbReference type="SUPFAM" id="SSF46689">
    <property type="entry name" value="Homeodomain-like"/>
    <property type="match status" value="1"/>
</dbReference>
<sequence>MNENIQIIAPYKELKHISDEVLQELNINIDTTIGDLWNGVKEAKLARKNKKEIVISRGGTAQLIKENVDISVVEIKVTGYDLLRVLSKYIGSRKRIAVVGYSNVISGARTIGDILGLNIYYFVIEKKEDAYSKIRKAAQLGIDVVIGDTISVKTAKKLGLNYDLIVSGKEAVINAISEAIELYKFTIKERRKKKQLQTILNFAHEGIIAVDKKGIIGVYNAAAEKILGIPASEVIGKKINEAIPNTKLPYILKTGKMELGSIQKIDKTYIATNRVPIIIENKILGAVATFQDITKIQELEQKIRQQLSERGLIAKHTFKDIKGKSKIIKDTIKLAKKYSLINSTVLIQGESGTGKELFAQAIHNESDRKNGPFVAINCAALPSNLLESELFGYQEGAFTGARKGGKQGLFELAHNGTIFLDEISEMDIRLQSRILRVIQEKEVMRIGDDKVIPVDVRIIAATNKDLRQEVINDNFREDLYYRLNVLNLKIPPLRERKEDIRLLVKVFLEKFKKKYNSKIERIDSEVLTILENYDWPGNVRELQNVIEKIVVICESKLAKKDNVNMALRELNSHRKISQNIEKELLRGTLREIEKRIIERILKEEGYNKTKTAKRLGIDRGTINRKLK</sequence>
<evidence type="ECO:0000259" key="6">
    <source>
        <dbReference type="PROSITE" id="PS50045"/>
    </source>
</evidence>
<evidence type="ECO:0000256" key="2">
    <source>
        <dbReference type="ARBA" id="ARBA00022840"/>
    </source>
</evidence>
<keyword evidence="3" id="KW-0805">Transcription regulation</keyword>
<dbReference type="InterPro" id="IPR009057">
    <property type="entry name" value="Homeodomain-like_sf"/>
</dbReference>
<dbReference type="SUPFAM" id="SSF52540">
    <property type="entry name" value="P-loop containing nucleoside triphosphate hydrolases"/>
    <property type="match status" value="1"/>
</dbReference>
<organism evidence="8 9">
    <name type="scientific">Thermohalobacter berrensis</name>
    <dbReference type="NCBI Taxonomy" id="99594"/>
    <lineage>
        <taxon>Bacteria</taxon>
        <taxon>Bacillati</taxon>
        <taxon>Bacillota</taxon>
        <taxon>Tissierellia</taxon>
        <taxon>Tissierellales</taxon>
        <taxon>Thermohalobacteraceae</taxon>
        <taxon>Thermohalobacter</taxon>
    </lineage>
</organism>
<dbReference type="Gene3D" id="3.40.50.300">
    <property type="entry name" value="P-loop containing nucleotide triphosphate hydrolases"/>
    <property type="match status" value="1"/>
</dbReference>
<dbReference type="InterPro" id="IPR027417">
    <property type="entry name" value="P-loop_NTPase"/>
</dbReference>
<evidence type="ECO:0000313" key="9">
    <source>
        <dbReference type="Proteomes" id="UP000284177"/>
    </source>
</evidence>
<dbReference type="GO" id="GO:0043565">
    <property type="term" value="F:sequence-specific DNA binding"/>
    <property type="evidence" value="ECO:0007669"/>
    <property type="project" value="InterPro"/>
</dbReference>
<dbReference type="Proteomes" id="UP000284177">
    <property type="component" value="Unassembled WGS sequence"/>
</dbReference>
<dbReference type="PROSITE" id="PS50112">
    <property type="entry name" value="PAS"/>
    <property type="match status" value="1"/>
</dbReference>
<dbReference type="Pfam" id="PF06506">
    <property type="entry name" value="PrpR_N"/>
    <property type="match status" value="1"/>
</dbReference>
<evidence type="ECO:0000256" key="5">
    <source>
        <dbReference type="ARBA" id="ARBA00023163"/>
    </source>
</evidence>
<dbReference type="InterPro" id="IPR058031">
    <property type="entry name" value="AAA_lid_NorR"/>
</dbReference>
<evidence type="ECO:0000256" key="4">
    <source>
        <dbReference type="ARBA" id="ARBA00023125"/>
    </source>
</evidence>
<dbReference type="SUPFAM" id="SSF159800">
    <property type="entry name" value="PrpR receptor domain-like"/>
    <property type="match status" value="1"/>
</dbReference>
<dbReference type="InterPro" id="IPR002078">
    <property type="entry name" value="Sigma_54_int"/>
</dbReference>
<feature type="domain" description="Sigma-54 factor interaction" evidence="6">
    <location>
        <begin position="321"/>
        <end position="551"/>
    </location>
</feature>
<keyword evidence="5" id="KW-0804">Transcription</keyword>
<evidence type="ECO:0000313" key="8">
    <source>
        <dbReference type="EMBL" id="RKD31266.1"/>
    </source>
</evidence>
<dbReference type="Pfam" id="PF00158">
    <property type="entry name" value="Sigma54_activat"/>
    <property type="match status" value="1"/>
</dbReference>
<dbReference type="Gene3D" id="1.10.8.60">
    <property type="match status" value="1"/>
</dbReference>
<dbReference type="PROSITE" id="PS00676">
    <property type="entry name" value="SIGMA54_INTERACT_2"/>
    <property type="match status" value="1"/>
</dbReference>
<dbReference type="AlphaFoldDB" id="A0A419T1D7"/>
<dbReference type="InterPro" id="IPR013767">
    <property type="entry name" value="PAS_fold"/>
</dbReference>
<dbReference type="SUPFAM" id="SSF55785">
    <property type="entry name" value="PYP-like sensor domain (PAS domain)"/>
    <property type="match status" value="1"/>
</dbReference>
<dbReference type="Pfam" id="PF02954">
    <property type="entry name" value="HTH_8"/>
    <property type="match status" value="1"/>
</dbReference>
<protein>
    <recommendedName>
        <fullName evidence="10">Fis family transcriptional regulator</fullName>
    </recommendedName>
</protein>
<dbReference type="InterPro" id="IPR003593">
    <property type="entry name" value="AAA+_ATPase"/>
</dbReference>
<keyword evidence="2" id="KW-0067">ATP-binding</keyword>
<name>A0A419T1D7_9FIRM</name>
<dbReference type="InterPro" id="IPR035965">
    <property type="entry name" value="PAS-like_dom_sf"/>
</dbReference>
<dbReference type="Pfam" id="PF25601">
    <property type="entry name" value="AAA_lid_14"/>
    <property type="match status" value="1"/>
</dbReference>
<dbReference type="InterPro" id="IPR002197">
    <property type="entry name" value="HTH_Fis"/>
</dbReference>
<dbReference type="PROSITE" id="PS00688">
    <property type="entry name" value="SIGMA54_INTERACT_3"/>
    <property type="match status" value="1"/>
</dbReference>
<keyword evidence="1" id="KW-0547">Nucleotide-binding</keyword>
<dbReference type="CDD" id="cd00009">
    <property type="entry name" value="AAA"/>
    <property type="match status" value="1"/>
</dbReference>
<dbReference type="CDD" id="cd00130">
    <property type="entry name" value="PAS"/>
    <property type="match status" value="1"/>
</dbReference>
<dbReference type="PROSITE" id="PS00675">
    <property type="entry name" value="SIGMA54_INTERACT_1"/>
    <property type="match status" value="1"/>
</dbReference>
<dbReference type="Gene3D" id="3.30.450.20">
    <property type="entry name" value="PAS domain"/>
    <property type="match status" value="1"/>
</dbReference>
<dbReference type="SMART" id="SM00091">
    <property type="entry name" value="PAS"/>
    <property type="match status" value="1"/>
</dbReference>
<keyword evidence="9" id="KW-1185">Reference proteome</keyword>
<evidence type="ECO:0008006" key="10">
    <source>
        <dbReference type="Google" id="ProtNLM"/>
    </source>
</evidence>
<dbReference type="EMBL" id="MCIB01000023">
    <property type="protein sequence ID" value="RKD31266.1"/>
    <property type="molecule type" value="Genomic_DNA"/>
</dbReference>
<dbReference type="InterPro" id="IPR000014">
    <property type="entry name" value="PAS"/>
</dbReference>
<dbReference type="GO" id="GO:0000156">
    <property type="term" value="F:phosphorelay response regulator activity"/>
    <property type="evidence" value="ECO:0007669"/>
    <property type="project" value="InterPro"/>
</dbReference>
<proteinExistence type="predicted"/>
<dbReference type="FunFam" id="3.40.50.300:FF:000006">
    <property type="entry name" value="DNA-binding transcriptional regulator NtrC"/>
    <property type="match status" value="1"/>
</dbReference>
<comment type="caution">
    <text evidence="8">The sequence shown here is derived from an EMBL/GenBank/DDBJ whole genome shotgun (WGS) entry which is preliminary data.</text>
</comment>
<dbReference type="PANTHER" id="PTHR32071">
    <property type="entry name" value="TRANSCRIPTIONAL REGULATORY PROTEIN"/>
    <property type="match status" value="1"/>
</dbReference>
<dbReference type="PRINTS" id="PR01590">
    <property type="entry name" value="HTHFIS"/>
</dbReference>
<dbReference type="Gene3D" id="3.40.50.10660">
    <property type="entry name" value="PrpR receptor domain-like"/>
    <property type="match status" value="1"/>
</dbReference>
<dbReference type="InterPro" id="IPR025943">
    <property type="entry name" value="Sigma_54_int_dom_ATP-bd_2"/>
</dbReference>
<evidence type="ECO:0000256" key="1">
    <source>
        <dbReference type="ARBA" id="ARBA00022741"/>
    </source>
</evidence>
<feature type="domain" description="PAS" evidence="7">
    <location>
        <begin position="192"/>
        <end position="237"/>
    </location>
</feature>
<accession>A0A419T1D7</accession>
<reference evidence="8 9" key="1">
    <citation type="submission" date="2016-08" db="EMBL/GenBank/DDBJ databases">
        <title>Novel Firmicutes and Novel Genomes.</title>
        <authorList>
            <person name="Poppleton D.I."/>
            <person name="Gribaldo S."/>
        </authorList>
    </citation>
    <scope>NUCLEOTIDE SEQUENCE [LARGE SCALE GENOMIC DNA]</scope>
    <source>
        <strain evidence="8 9">CTT3</strain>
    </source>
</reference>
<dbReference type="InterPro" id="IPR025662">
    <property type="entry name" value="Sigma_54_int_dom_ATP-bd_1"/>
</dbReference>
<evidence type="ECO:0000256" key="3">
    <source>
        <dbReference type="ARBA" id="ARBA00023015"/>
    </source>
</evidence>
<dbReference type="GO" id="GO:0005524">
    <property type="term" value="F:ATP binding"/>
    <property type="evidence" value="ECO:0007669"/>
    <property type="project" value="UniProtKB-KW"/>
</dbReference>
<dbReference type="Gene3D" id="1.10.10.60">
    <property type="entry name" value="Homeodomain-like"/>
    <property type="match status" value="1"/>
</dbReference>
<dbReference type="InterPro" id="IPR010524">
    <property type="entry name" value="Sig_transdc_resp-reg_PrpR_N"/>
</dbReference>
<dbReference type="PROSITE" id="PS50045">
    <property type="entry name" value="SIGMA54_INTERACT_4"/>
    <property type="match status" value="1"/>
</dbReference>
<evidence type="ECO:0000259" key="7">
    <source>
        <dbReference type="PROSITE" id="PS50112"/>
    </source>
</evidence>
<dbReference type="InterPro" id="IPR025944">
    <property type="entry name" value="Sigma_54_int_dom_CS"/>
</dbReference>
<dbReference type="Gene3D" id="3.40.50.2300">
    <property type="match status" value="1"/>
</dbReference>
<gene>
    <name evidence="8" type="ORF">BET03_03825</name>
</gene>
<dbReference type="Pfam" id="PF00989">
    <property type="entry name" value="PAS"/>
    <property type="match status" value="1"/>
</dbReference>
<dbReference type="SMART" id="SM00382">
    <property type="entry name" value="AAA"/>
    <property type="match status" value="1"/>
</dbReference>
<dbReference type="OrthoDB" id="9803970at2"/>
<dbReference type="RefSeq" id="WP_120169704.1">
    <property type="nucleotide sequence ID" value="NZ_MCIB01000023.1"/>
</dbReference>
<dbReference type="GO" id="GO:0006355">
    <property type="term" value="P:regulation of DNA-templated transcription"/>
    <property type="evidence" value="ECO:0007669"/>
    <property type="project" value="InterPro"/>
</dbReference>
<dbReference type="PANTHER" id="PTHR32071:SF57">
    <property type="entry name" value="C4-DICARBOXYLATE TRANSPORT TRANSCRIPTIONAL REGULATORY PROTEIN DCTD"/>
    <property type="match status" value="1"/>
</dbReference>